<organism evidence="1">
    <name type="scientific">Arundo donax</name>
    <name type="common">Giant reed</name>
    <name type="synonym">Donax arundinaceus</name>
    <dbReference type="NCBI Taxonomy" id="35708"/>
    <lineage>
        <taxon>Eukaryota</taxon>
        <taxon>Viridiplantae</taxon>
        <taxon>Streptophyta</taxon>
        <taxon>Embryophyta</taxon>
        <taxon>Tracheophyta</taxon>
        <taxon>Spermatophyta</taxon>
        <taxon>Magnoliopsida</taxon>
        <taxon>Liliopsida</taxon>
        <taxon>Poales</taxon>
        <taxon>Poaceae</taxon>
        <taxon>PACMAD clade</taxon>
        <taxon>Arundinoideae</taxon>
        <taxon>Arundineae</taxon>
        <taxon>Arundo</taxon>
    </lineage>
</organism>
<accession>A0A0A9EN93</accession>
<reference evidence="1" key="1">
    <citation type="submission" date="2014-09" db="EMBL/GenBank/DDBJ databases">
        <authorList>
            <person name="Magalhaes I.L.F."/>
            <person name="Oliveira U."/>
            <person name="Santos F.R."/>
            <person name="Vidigal T.H.D.A."/>
            <person name="Brescovit A.D."/>
            <person name="Santos A.J."/>
        </authorList>
    </citation>
    <scope>NUCLEOTIDE SEQUENCE</scope>
    <source>
        <tissue evidence="1">Shoot tissue taken approximately 20 cm above the soil surface</tissue>
    </source>
</reference>
<proteinExistence type="predicted"/>
<protein>
    <submittedName>
        <fullName evidence="1">Uncharacterized protein</fullName>
    </submittedName>
</protein>
<dbReference type="EMBL" id="GBRH01197422">
    <property type="protein sequence ID" value="JAE00474.1"/>
    <property type="molecule type" value="Transcribed_RNA"/>
</dbReference>
<sequence>MFQFWAIMFTCCENEQKGRGEKNPHLCFGFVRRFEMLICAPLLDACQKDL</sequence>
<dbReference type="AlphaFoldDB" id="A0A0A9EN93"/>
<reference evidence="1" key="2">
    <citation type="journal article" date="2015" name="Data Brief">
        <title>Shoot transcriptome of the giant reed, Arundo donax.</title>
        <authorList>
            <person name="Barrero R.A."/>
            <person name="Guerrero F.D."/>
            <person name="Moolhuijzen P."/>
            <person name="Goolsby J.A."/>
            <person name="Tidwell J."/>
            <person name="Bellgard S.E."/>
            <person name="Bellgard M.I."/>
        </authorList>
    </citation>
    <scope>NUCLEOTIDE SEQUENCE</scope>
    <source>
        <tissue evidence="1">Shoot tissue taken approximately 20 cm above the soil surface</tissue>
    </source>
</reference>
<evidence type="ECO:0000313" key="1">
    <source>
        <dbReference type="EMBL" id="JAE00474.1"/>
    </source>
</evidence>
<name>A0A0A9EN93_ARUDO</name>